<dbReference type="GO" id="GO:0009401">
    <property type="term" value="P:phosphoenolpyruvate-dependent sugar phosphotransferase system"/>
    <property type="evidence" value="ECO:0007669"/>
    <property type="project" value="InterPro"/>
</dbReference>
<accession>A0A0F4LIL7</accession>
<proteinExistence type="predicted"/>
<dbReference type="GO" id="GO:0016020">
    <property type="term" value="C:membrane"/>
    <property type="evidence" value="ECO:0007669"/>
    <property type="project" value="InterPro"/>
</dbReference>
<gene>
    <name evidence="3" type="ORF">JF74_04380</name>
</gene>
<dbReference type="RefSeq" id="WP_046324403.1">
    <property type="nucleotide sequence ID" value="NZ_JBHTMT010000008.1"/>
</dbReference>
<evidence type="ECO:0000313" key="3">
    <source>
        <dbReference type="EMBL" id="KJY57411.1"/>
    </source>
</evidence>
<dbReference type="GO" id="GO:0016740">
    <property type="term" value="F:transferase activity"/>
    <property type="evidence" value="ECO:0007669"/>
    <property type="project" value="UniProtKB-KW"/>
</dbReference>
<dbReference type="Gene3D" id="3.40.50.510">
    <property type="entry name" value="Phosphotransferase system, mannose-type IIA component"/>
    <property type="match status" value="1"/>
</dbReference>
<organism evidence="3 4">
    <name type="scientific">Lactobacillus melliventris</name>
    <dbReference type="NCBI Taxonomy" id="1218507"/>
    <lineage>
        <taxon>Bacteria</taxon>
        <taxon>Bacillati</taxon>
        <taxon>Bacillota</taxon>
        <taxon>Bacilli</taxon>
        <taxon>Lactobacillales</taxon>
        <taxon>Lactobacillaceae</taxon>
        <taxon>Lactobacillus</taxon>
    </lineage>
</organism>
<feature type="domain" description="PTS EIIA type-4" evidence="2">
    <location>
        <begin position="2"/>
        <end position="129"/>
    </location>
</feature>
<evidence type="ECO:0000313" key="4">
    <source>
        <dbReference type="Proteomes" id="UP000033531"/>
    </source>
</evidence>
<dbReference type="AlphaFoldDB" id="A0A0F4LIL7"/>
<dbReference type="PATRIC" id="fig|1218507.3.peg.606"/>
<sequence length="142" mass="16111">MKYDVCIIGHGNFPSGLKSAVKLIAGTCDRITCFNLNEETTHEQFEQDVDHYIQLHTNVIFFADMVGGAPYQIVAKKVLLQNDVHKFIVAGVSLNLVLDIYLKNMSEQLNTQNIDKEIKHVINESKLLMKEISCKQDLEKES</sequence>
<evidence type="ECO:0000256" key="1">
    <source>
        <dbReference type="ARBA" id="ARBA00022679"/>
    </source>
</evidence>
<dbReference type="EMBL" id="JXLI01000008">
    <property type="protein sequence ID" value="KJY57411.1"/>
    <property type="molecule type" value="Genomic_DNA"/>
</dbReference>
<dbReference type="InterPro" id="IPR036662">
    <property type="entry name" value="PTS_EIIA_man-typ_sf"/>
</dbReference>
<dbReference type="InterPro" id="IPR004701">
    <property type="entry name" value="PTS_EIIA_man-typ"/>
</dbReference>
<evidence type="ECO:0000259" key="2">
    <source>
        <dbReference type="PROSITE" id="PS51096"/>
    </source>
</evidence>
<keyword evidence="1" id="KW-0808">Transferase</keyword>
<dbReference type="PANTHER" id="PTHR33799">
    <property type="entry name" value="PTS PERMEASE-RELATED-RELATED"/>
    <property type="match status" value="1"/>
</dbReference>
<dbReference type="Pfam" id="PF03610">
    <property type="entry name" value="EIIA-man"/>
    <property type="match status" value="1"/>
</dbReference>
<dbReference type="STRING" id="1218507.JF74_04380"/>
<comment type="caution">
    <text evidence="3">The sequence shown here is derived from an EMBL/GenBank/DDBJ whole genome shotgun (WGS) entry which is preliminary data.</text>
</comment>
<dbReference type="HOGENOM" id="CLU_123235_1_2_9"/>
<dbReference type="PROSITE" id="PS51096">
    <property type="entry name" value="PTS_EIIA_TYPE_4"/>
    <property type="match status" value="1"/>
</dbReference>
<dbReference type="SUPFAM" id="SSF53062">
    <property type="entry name" value="PTS system fructose IIA component-like"/>
    <property type="match status" value="1"/>
</dbReference>
<reference evidence="3 4" key="1">
    <citation type="submission" date="2015-01" db="EMBL/GenBank/DDBJ databases">
        <title>Comparative genomics of the lactic acid bacteria isolated from the honey bee gut.</title>
        <authorList>
            <person name="Ellegaard K.M."/>
            <person name="Tamarit D."/>
            <person name="Javelind E."/>
            <person name="Olofsson T."/>
            <person name="Andersson S.G."/>
            <person name="Vasquez A."/>
        </authorList>
    </citation>
    <scope>NUCLEOTIDE SEQUENCE [LARGE SCALE GENOMIC DNA]</scope>
    <source>
        <strain evidence="3 4">Hma8</strain>
    </source>
</reference>
<protein>
    <submittedName>
        <fullName evidence="3">PTS Man IIA</fullName>
    </submittedName>
</protein>
<dbReference type="PANTHER" id="PTHR33799:SF1">
    <property type="entry name" value="PTS SYSTEM MANNOSE-SPECIFIC EIIAB COMPONENT-RELATED"/>
    <property type="match status" value="1"/>
</dbReference>
<dbReference type="Proteomes" id="UP000033531">
    <property type="component" value="Unassembled WGS sequence"/>
</dbReference>
<dbReference type="InterPro" id="IPR051471">
    <property type="entry name" value="Bacterial_PTS_sugar_comp"/>
</dbReference>
<name>A0A0F4LIL7_9LACO</name>
<dbReference type="OrthoDB" id="2291049at2"/>